<dbReference type="InterPro" id="IPR050741">
    <property type="entry name" value="Acyl-CoA_dehydrogenase"/>
</dbReference>
<evidence type="ECO:0000256" key="10">
    <source>
        <dbReference type="RuleBase" id="RU362125"/>
    </source>
</evidence>
<comment type="similarity">
    <text evidence="3 10">Belongs to the acyl-CoA dehydrogenase family.</text>
</comment>
<evidence type="ECO:0000256" key="2">
    <source>
        <dbReference type="ARBA" id="ARBA00005102"/>
    </source>
</evidence>
<dbReference type="Pfam" id="PF02771">
    <property type="entry name" value="Acyl-CoA_dh_N"/>
    <property type="match status" value="1"/>
</dbReference>
<gene>
    <name evidence="14" type="ORF">Q7514_02330</name>
</gene>
<keyword evidence="15" id="KW-1185">Reference proteome</keyword>
<evidence type="ECO:0000256" key="9">
    <source>
        <dbReference type="ARBA" id="ARBA00042660"/>
    </source>
</evidence>
<evidence type="ECO:0000259" key="13">
    <source>
        <dbReference type="Pfam" id="PF02771"/>
    </source>
</evidence>
<dbReference type="Gene3D" id="1.20.140.10">
    <property type="entry name" value="Butyryl-CoA Dehydrogenase, subunit A, domain 3"/>
    <property type="match status" value="1"/>
</dbReference>
<proteinExistence type="inferred from homology"/>
<dbReference type="PANTHER" id="PTHR48083">
    <property type="entry name" value="MEDIUM-CHAIN SPECIFIC ACYL-COA DEHYDROGENASE, MITOCHONDRIAL-RELATED"/>
    <property type="match status" value="1"/>
</dbReference>
<dbReference type="EMBL" id="JAUTXY010000001">
    <property type="protein sequence ID" value="MEE2056362.1"/>
    <property type="molecule type" value="Genomic_DNA"/>
</dbReference>
<dbReference type="SUPFAM" id="SSF56645">
    <property type="entry name" value="Acyl-CoA dehydrogenase NM domain-like"/>
    <property type="match status" value="1"/>
</dbReference>
<feature type="domain" description="Acyl-CoA oxidase/dehydrogenase middle" evidence="12">
    <location>
        <begin position="123"/>
        <end position="218"/>
    </location>
</feature>
<comment type="cofactor">
    <cofactor evidence="1 10">
        <name>FAD</name>
        <dbReference type="ChEBI" id="CHEBI:57692"/>
    </cofactor>
</comment>
<dbReference type="SUPFAM" id="SSF47203">
    <property type="entry name" value="Acyl-CoA dehydrogenase C-terminal domain-like"/>
    <property type="match status" value="1"/>
</dbReference>
<keyword evidence="5 10" id="KW-0274">FAD</keyword>
<evidence type="ECO:0000313" key="15">
    <source>
        <dbReference type="Proteomes" id="UP001336020"/>
    </source>
</evidence>
<dbReference type="Gene3D" id="1.10.540.10">
    <property type="entry name" value="Acyl-CoA dehydrogenase/oxidase, N-terminal domain"/>
    <property type="match status" value="1"/>
</dbReference>
<dbReference type="InterPro" id="IPR006089">
    <property type="entry name" value="Acyl-CoA_DH_CS"/>
</dbReference>
<keyword evidence="6 10" id="KW-0560">Oxidoreductase</keyword>
<dbReference type="InterPro" id="IPR009100">
    <property type="entry name" value="AcylCoA_DH/oxidase_NM_dom_sf"/>
</dbReference>
<name>A0ABU7L4S6_9NOCA</name>
<evidence type="ECO:0000256" key="5">
    <source>
        <dbReference type="ARBA" id="ARBA00022827"/>
    </source>
</evidence>
<evidence type="ECO:0000259" key="12">
    <source>
        <dbReference type="Pfam" id="PF02770"/>
    </source>
</evidence>
<dbReference type="Proteomes" id="UP001336020">
    <property type="component" value="Unassembled WGS sequence"/>
</dbReference>
<evidence type="ECO:0000256" key="6">
    <source>
        <dbReference type="ARBA" id="ARBA00023002"/>
    </source>
</evidence>
<feature type="domain" description="Acyl-CoA dehydrogenase/oxidase C-terminal" evidence="11">
    <location>
        <begin position="232"/>
        <end position="378"/>
    </location>
</feature>
<dbReference type="PROSITE" id="PS00073">
    <property type="entry name" value="ACYL_COA_DH_2"/>
    <property type="match status" value="1"/>
</dbReference>
<organism evidence="14 15">
    <name type="scientific">Rhodococcus artemisiae</name>
    <dbReference type="NCBI Taxonomy" id="714159"/>
    <lineage>
        <taxon>Bacteria</taxon>
        <taxon>Bacillati</taxon>
        <taxon>Actinomycetota</taxon>
        <taxon>Actinomycetes</taxon>
        <taxon>Mycobacteriales</taxon>
        <taxon>Nocardiaceae</taxon>
        <taxon>Rhodococcus</taxon>
    </lineage>
</organism>
<dbReference type="Pfam" id="PF00441">
    <property type="entry name" value="Acyl-CoA_dh_1"/>
    <property type="match status" value="1"/>
</dbReference>
<evidence type="ECO:0000256" key="8">
    <source>
        <dbReference type="ARBA" id="ARBA00040394"/>
    </source>
</evidence>
<evidence type="ECO:0000256" key="1">
    <source>
        <dbReference type="ARBA" id="ARBA00001974"/>
    </source>
</evidence>
<dbReference type="InterPro" id="IPR009075">
    <property type="entry name" value="AcylCo_DH/oxidase_C"/>
</dbReference>
<dbReference type="Gene3D" id="2.40.110.10">
    <property type="entry name" value="Butyryl-CoA Dehydrogenase, subunit A, domain 2"/>
    <property type="match status" value="1"/>
</dbReference>
<comment type="pathway">
    <text evidence="2">Siderophore biosynthesis; mycobactin biosynthesis.</text>
</comment>
<evidence type="ECO:0000256" key="3">
    <source>
        <dbReference type="ARBA" id="ARBA00009347"/>
    </source>
</evidence>
<evidence type="ECO:0000256" key="7">
    <source>
        <dbReference type="ARBA" id="ARBA00037085"/>
    </source>
</evidence>
<evidence type="ECO:0000313" key="14">
    <source>
        <dbReference type="EMBL" id="MEE2056362.1"/>
    </source>
</evidence>
<dbReference type="InterPro" id="IPR013786">
    <property type="entry name" value="AcylCoA_DH/ox_N"/>
</dbReference>
<evidence type="ECO:0000256" key="4">
    <source>
        <dbReference type="ARBA" id="ARBA00022630"/>
    </source>
</evidence>
<comment type="caution">
    <text evidence="14">The sequence shown here is derived from an EMBL/GenBank/DDBJ whole genome shotgun (WGS) entry which is preliminary data.</text>
</comment>
<protein>
    <recommendedName>
        <fullName evidence="8">Acyl-[acyl-carrier-protein] dehydrogenase MbtN</fullName>
    </recommendedName>
    <alternativeName>
        <fullName evidence="9">Mycobactin synthase protein N</fullName>
    </alternativeName>
</protein>
<feature type="domain" description="Acyl-CoA dehydrogenase/oxidase N-terminal" evidence="13">
    <location>
        <begin position="8"/>
        <end position="119"/>
    </location>
</feature>
<keyword evidence="4 10" id="KW-0285">Flavoprotein</keyword>
<accession>A0ABU7L4S6</accession>
<sequence length="380" mass="42376">MERTLFEPEHDLFRESYRKFLEQEVAPFHEQWEKDKIVDREVWKKAGAQGFLGMAVPEEFGGGGVDDFRYNVVLTEETTRGGYSGVGFMLHNDVVAPYLLNLANQEQKKRWLPGFCSGEIITAIAMTEPGTGSDLQGIKTRAVRDGDDWVLSGSKTFITNGINADLVIVVACTDPEKGAQGFSLLVVERGMPGFERGRNLDKIGLDAQDTAELSFDEVRVPAANMLGEEGLGFIYLMQNLPQERLSIAVVAAAAMEQVLEDTIQYCRDRKAFGKPIGRFQNSRFELAELSTEALLARVFVDKCVELLNAGALTVQEAAMAKYWTTDKQVELIDRCLQLHGGYGYMREYPIAKAYLDSRVQKIYGGTNEIMKEVIGRGLDI</sequence>
<dbReference type="InterPro" id="IPR046373">
    <property type="entry name" value="Acyl-CoA_Oxase/DH_mid-dom_sf"/>
</dbReference>
<dbReference type="PANTHER" id="PTHR48083:SF20">
    <property type="entry name" value="LONG-CHAIN SPECIFIC ACYL-COA DEHYDROGENASE, MITOCHONDRIAL"/>
    <property type="match status" value="1"/>
</dbReference>
<dbReference type="InterPro" id="IPR006091">
    <property type="entry name" value="Acyl-CoA_Oxase/DH_mid-dom"/>
</dbReference>
<dbReference type="InterPro" id="IPR036250">
    <property type="entry name" value="AcylCo_DH-like_C"/>
</dbReference>
<evidence type="ECO:0000259" key="11">
    <source>
        <dbReference type="Pfam" id="PF00441"/>
    </source>
</evidence>
<dbReference type="InterPro" id="IPR037069">
    <property type="entry name" value="AcylCoA_DH/ox_N_sf"/>
</dbReference>
<comment type="function">
    <text evidence="7">Catalyzes the dehydrogenation at the alpha-beta position of ACP-bound acyl chains. This results in the introduction of a double bond in the lipidic chain, which is further transferred to the epsilon-amino group of lysine residue in the mycobactin core by MbtK.</text>
</comment>
<reference evidence="14 15" key="1">
    <citation type="submission" date="2023-07" db="EMBL/GenBank/DDBJ databases">
        <authorList>
            <person name="Girao M."/>
            <person name="Carvalho M.F."/>
        </authorList>
    </citation>
    <scope>NUCLEOTIDE SEQUENCE [LARGE SCALE GENOMIC DNA]</scope>
    <source>
        <strain evidence="14 15">YIM65754</strain>
    </source>
</reference>
<dbReference type="RefSeq" id="WP_330131641.1">
    <property type="nucleotide sequence ID" value="NZ_JAUTXY010000001.1"/>
</dbReference>
<dbReference type="Pfam" id="PF02770">
    <property type="entry name" value="Acyl-CoA_dh_M"/>
    <property type="match status" value="1"/>
</dbReference>